<comment type="caution">
    <text evidence="2">The sequence shown here is derived from an EMBL/GenBank/DDBJ whole genome shotgun (WGS) entry which is preliminary data.</text>
</comment>
<evidence type="ECO:0000313" key="4">
    <source>
        <dbReference type="Proteomes" id="UP001152797"/>
    </source>
</evidence>
<organism evidence="2">
    <name type="scientific">Cladocopium goreaui</name>
    <dbReference type="NCBI Taxonomy" id="2562237"/>
    <lineage>
        <taxon>Eukaryota</taxon>
        <taxon>Sar</taxon>
        <taxon>Alveolata</taxon>
        <taxon>Dinophyceae</taxon>
        <taxon>Suessiales</taxon>
        <taxon>Symbiodiniaceae</taxon>
        <taxon>Cladocopium</taxon>
    </lineage>
</organism>
<evidence type="ECO:0000313" key="3">
    <source>
        <dbReference type="EMBL" id="CAL4787776.1"/>
    </source>
</evidence>
<reference evidence="2" key="1">
    <citation type="submission" date="2022-10" db="EMBL/GenBank/DDBJ databases">
        <authorList>
            <person name="Chen Y."/>
            <person name="Dougan E. K."/>
            <person name="Chan C."/>
            <person name="Rhodes N."/>
            <person name="Thang M."/>
        </authorList>
    </citation>
    <scope>NUCLEOTIDE SEQUENCE</scope>
</reference>
<keyword evidence="1" id="KW-1133">Transmembrane helix</keyword>
<evidence type="ECO:0000256" key="1">
    <source>
        <dbReference type="SAM" id="Phobius"/>
    </source>
</evidence>
<feature type="transmembrane region" description="Helical" evidence="1">
    <location>
        <begin position="416"/>
        <end position="436"/>
    </location>
</feature>
<keyword evidence="4" id="KW-1185">Reference proteome</keyword>
<dbReference type="Proteomes" id="UP001152797">
    <property type="component" value="Unassembled WGS sequence"/>
</dbReference>
<dbReference type="EMBL" id="CAMXCT030002782">
    <property type="protein sequence ID" value="CAL4787776.1"/>
    <property type="molecule type" value="Genomic_DNA"/>
</dbReference>
<keyword evidence="1" id="KW-0812">Transmembrane</keyword>
<protein>
    <submittedName>
        <fullName evidence="2">Uncharacterized protein</fullName>
    </submittedName>
</protein>
<name>A0A9P1CZ77_9DINO</name>
<dbReference type="AlphaFoldDB" id="A0A9P1CZ77"/>
<reference evidence="3 4" key="2">
    <citation type="submission" date="2024-05" db="EMBL/GenBank/DDBJ databases">
        <authorList>
            <person name="Chen Y."/>
            <person name="Shah S."/>
            <person name="Dougan E. K."/>
            <person name="Thang M."/>
            <person name="Chan C."/>
        </authorList>
    </citation>
    <scope>NUCLEOTIDE SEQUENCE [LARGE SCALE GENOMIC DNA]</scope>
</reference>
<gene>
    <name evidence="2" type="ORF">C1SCF055_LOCUS26580</name>
</gene>
<evidence type="ECO:0000313" key="2">
    <source>
        <dbReference type="EMBL" id="CAI4000464.1"/>
    </source>
</evidence>
<dbReference type="EMBL" id="CAMXCT010002782">
    <property type="protein sequence ID" value="CAI4000464.1"/>
    <property type="molecule type" value="Genomic_DNA"/>
</dbReference>
<feature type="transmembrane region" description="Helical" evidence="1">
    <location>
        <begin position="371"/>
        <end position="395"/>
    </location>
</feature>
<keyword evidence="1" id="KW-0472">Membrane</keyword>
<feature type="transmembrane region" description="Helical" evidence="1">
    <location>
        <begin position="442"/>
        <end position="466"/>
    </location>
</feature>
<proteinExistence type="predicted"/>
<dbReference type="EMBL" id="CAMXCT020002782">
    <property type="protein sequence ID" value="CAL1153839.1"/>
    <property type="molecule type" value="Genomic_DNA"/>
</dbReference>
<accession>A0A9P1CZ77</accession>
<dbReference type="OrthoDB" id="415644at2759"/>
<sequence>MRLVLRACFLFPPFFFRADSIVFVVTIAGHELWLQFKAARAWPRCGSWDVAGRLDTFAIRSKNFMDVMGRAASSVGTSVHAAVQQGSMALTQGPVLLQQEMEMAEKEIRKLTEALGQIEESNGADAMAQYGHAQKVILVQAARVKIISSGLSALEYPEPLKAFVDFLSNVLSVTTPLAELIPQHEVASKSLHASMQCISAIQQEIAKLESALTWTGNATEELGSSCRCFIENASLLDNASLVPSYQELVRENAGNLTETNISALSNISVFMNSVYMTKLLQTKLLKDVKAMAPEERTALAEHAEKTRQAAMDLAQEAHSQVAGSLGEVSAHLQAVATDLDELLTSLESYSLATGLLMHHLVRDVASFYKQFVMGCLAVACVMAFLAFFYACYLEFVYENEGVARAFETDPKERRGCCWSCVRCIGYIFHFSGFYALMLLQDAVSLMLVVMTLVMGTMSLAQIGVAAGCDNAQILSDNATCTKELERLGDFVGGDLLQGRSCQQSDMLMCQSMLGDVAVVYRTMCAAVLGTIVSCCIPRRLLVVWMSAQQNIHTAEVLADIDRTKPPEYPAYSVP</sequence>